<dbReference type="HOGENOM" id="CLU_2296706_0_0_1"/>
<feature type="region of interest" description="Disordered" evidence="1">
    <location>
        <begin position="59"/>
        <end position="101"/>
    </location>
</feature>
<accession>M1A892</accession>
<dbReference type="Gramene" id="PGSC0003DMT400016871">
    <property type="protein sequence ID" value="PGSC0003DMT400016871"/>
    <property type="gene ID" value="PGSC0003DMG401006600"/>
</dbReference>
<reference evidence="3" key="1">
    <citation type="journal article" date="2011" name="Nature">
        <title>Genome sequence and analysis of the tuber crop potato.</title>
        <authorList>
            <consortium name="The Potato Genome Sequencing Consortium"/>
        </authorList>
    </citation>
    <scope>NUCLEOTIDE SEQUENCE [LARGE SCALE GENOMIC DNA]</scope>
    <source>
        <strain evidence="3">cv. DM1-3 516 R44</strain>
    </source>
</reference>
<dbReference type="EnsemblPlants" id="PGSC0003DMT400016871">
    <property type="protein sequence ID" value="PGSC0003DMT400016871"/>
    <property type="gene ID" value="PGSC0003DMG401006600"/>
</dbReference>
<reference evidence="2" key="2">
    <citation type="submission" date="2015-06" db="UniProtKB">
        <authorList>
            <consortium name="EnsemblPlants"/>
        </authorList>
    </citation>
    <scope>IDENTIFICATION</scope>
    <source>
        <strain evidence="2">DM1-3 516 R44</strain>
    </source>
</reference>
<name>M1A892_SOLTU</name>
<dbReference type="Proteomes" id="UP000011115">
    <property type="component" value="Unassembled WGS sequence"/>
</dbReference>
<evidence type="ECO:0000256" key="1">
    <source>
        <dbReference type="SAM" id="MobiDB-lite"/>
    </source>
</evidence>
<keyword evidence="3" id="KW-1185">Reference proteome</keyword>
<evidence type="ECO:0000313" key="3">
    <source>
        <dbReference type="Proteomes" id="UP000011115"/>
    </source>
</evidence>
<protein>
    <submittedName>
        <fullName evidence="2">Uncharacterized protein</fullName>
    </submittedName>
</protein>
<sequence>MLPLPLTPLDNCLTVVEVVGVLDGELEENITNLQEGKKVSFLDCIISFRSVVRNPLEEPQGMADLEGHASQHHPSNWVEADDDDDEGDESELCVQSTPPYH</sequence>
<feature type="compositionally biased region" description="Acidic residues" evidence="1">
    <location>
        <begin position="79"/>
        <end position="91"/>
    </location>
</feature>
<dbReference type="STRING" id="4113.M1A892"/>
<proteinExistence type="predicted"/>
<dbReference type="AlphaFoldDB" id="M1A892"/>
<evidence type="ECO:0000313" key="2">
    <source>
        <dbReference type="EnsemblPlants" id="PGSC0003DMT400016871"/>
    </source>
</evidence>
<dbReference type="PaxDb" id="4113-PGSC0003DMT400016871"/>
<organism evidence="2 3">
    <name type="scientific">Solanum tuberosum</name>
    <name type="common">Potato</name>
    <dbReference type="NCBI Taxonomy" id="4113"/>
    <lineage>
        <taxon>Eukaryota</taxon>
        <taxon>Viridiplantae</taxon>
        <taxon>Streptophyta</taxon>
        <taxon>Embryophyta</taxon>
        <taxon>Tracheophyta</taxon>
        <taxon>Spermatophyta</taxon>
        <taxon>Magnoliopsida</taxon>
        <taxon>eudicotyledons</taxon>
        <taxon>Gunneridae</taxon>
        <taxon>Pentapetalae</taxon>
        <taxon>asterids</taxon>
        <taxon>lamiids</taxon>
        <taxon>Solanales</taxon>
        <taxon>Solanaceae</taxon>
        <taxon>Solanoideae</taxon>
        <taxon>Solaneae</taxon>
        <taxon>Solanum</taxon>
    </lineage>
</organism>
<dbReference type="InParanoid" id="M1A892"/>